<dbReference type="Gene3D" id="3.20.20.140">
    <property type="entry name" value="Metal-dependent hydrolases"/>
    <property type="match status" value="1"/>
</dbReference>
<dbReference type="AlphaFoldDB" id="A0A6J7K3B2"/>
<dbReference type="InterPro" id="IPR032465">
    <property type="entry name" value="ACMSD"/>
</dbReference>
<accession>A0A6J7K3B2</accession>
<feature type="domain" description="Amidohydrolase-related" evidence="2">
    <location>
        <begin position="11"/>
        <end position="389"/>
    </location>
</feature>
<dbReference type="GO" id="GO:0005737">
    <property type="term" value="C:cytoplasm"/>
    <property type="evidence" value="ECO:0007669"/>
    <property type="project" value="TreeGrafter"/>
</dbReference>
<evidence type="ECO:0000313" key="4">
    <source>
        <dbReference type="EMBL" id="CAB4748239.1"/>
    </source>
</evidence>
<dbReference type="GO" id="GO:0016787">
    <property type="term" value="F:hydrolase activity"/>
    <property type="evidence" value="ECO:0007669"/>
    <property type="project" value="InterPro"/>
</dbReference>
<sequence length="389" mass="43290">MSLLPSDLRVIDCDTHLTEPHDLWVKRAPAAFKDRVPRVVDIDGRASWVVGDKVLGFAGGGGVIDTEGAKHSFGESMMVWGIDRIHRGAWDPEARIEVMNDSGVHAQVLFPNAVGFGEGLSSSEIDPVLRLLSIQIYNDAMAEMQSDSDNRLLPMPIMPVWDIDLCVREATRVADLGLRGVNMTSDAADVGSPDLSEPAWDPLWQVCVERSLPVHFHIGASLTAMNFFGKYFWQSQRENTKAAIGGSMLFLGNARVIINTILSGMFDRNPGLKMVSVESGIGWIPFILETIDYEMDENAPADLAQLQKMPSQYFKDHWYSTFWFEQAQGKLQALVDAVGDDNILFETDFPHPTCLYPKPLDTIAEKMSTLTESSRRKILGDNAVKLYRL</sequence>
<evidence type="ECO:0000313" key="5">
    <source>
        <dbReference type="EMBL" id="CAB4829102.1"/>
    </source>
</evidence>
<dbReference type="EMBL" id="CAEZYF010000037">
    <property type="protein sequence ID" value="CAB4748239.1"/>
    <property type="molecule type" value="Genomic_DNA"/>
</dbReference>
<dbReference type="GO" id="GO:0016831">
    <property type="term" value="F:carboxy-lyase activity"/>
    <property type="evidence" value="ECO:0007669"/>
    <property type="project" value="InterPro"/>
</dbReference>
<dbReference type="PANTHER" id="PTHR21240:SF28">
    <property type="entry name" value="ISO-OROTATE DECARBOXYLASE (EUROFUNG)"/>
    <property type="match status" value="1"/>
</dbReference>
<evidence type="ECO:0000313" key="8">
    <source>
        <dbReference type="EMBL" id="CAB4998036.1"/>
    </source>
</evidence>
<evidence type="ECO:0000259" key="2">
    <source>
        <dbReference type="Pfam" id="PF04909"/>
    </source>
</evidence>
<organism evidence="7">
    <name type="scientific">freshwater metagenome</name>
    <dbReference type="NCBI Taxonomy" id="449393"/>
    <lineage>
        <taxon>unclassified sequences</taxon>
        <taxon>metagenomes</taxon>
        <taxon>ecological metagenomes</taxon>
    </lineage>
</organism>
<proteinExistence type="predicted"/>
<dbReference type="EMBL" id="CAFAAV010000163">
    <property type="protein sequence ID" value="CAB4829102.1"/>
    <property type="molecule type" value="Genomic_DNA"/>
</dbReference>
<evidence type="ECO:0000256" key="1">
    <source>
        <dbReference type="ARBA" id="ARBA00023239"/>
    </source>
</evidence>
<dbReference type="Pfam" id="PF04909">
    <property type="entry name" value="Amidohydro_2"/>
    <property type="match status" value="1"/>
</dbReference>
<reference evidence="7" key="1">
    <citation type="submission" date="2020-05" db="EMBL/GenBank/DDBJ databases">
        <authorList>
            <person name="Chiriac C."/>
            <person name="Salcher M."/>
            <person name="Ghai R."/>
            <person name="Kavagutti S V."/>
        </authorList>
    </citation>
    <scope>NUCLEOTIDE SEQUENCE</scope>
</reference>
<dbReference type="PANTHER" id="PTHR21240">
    <property type="entry name" value="2-AMINO-3-CARBOXYLMUCONATE-6-SEMIALDEHYDE DECARBOXYLASE"/>
    <property type="match status" value="1"/>
</dbReference>
<evidence type="ECO:0000313" key="3">
    <source>
        <dbReference type="EMBL" id="CAB4365776.1"/>
    </source>
</evidence>
<dbReference type="GO" id="GO:0019748">
    <property type="term" value="P:secondary metabolic process"/>
    <property type="evidence" value="ECO:0007669"/>
    <property type="project" value="TreeGrafter"/>
</dbReference>
<evidence type="ECO:0000313" key="7">
    <source>
        <dbReference type="EMBL" id="CAB4950510.1"/>
    </source>
</evidence>
<dbReference type="SUPFAM" id="SSF51556">
    <property type="entry name" value="Metallo-dependent hydrolases"/>
    <property type="match status" value="1"/>
</dbReference>
<dbReference type="EMBL" id="CAFBMT010000022">
    <property type="protein sequence ID" value="CAB4950510.1"/>
    <property type="molecule type" value="Genomic_DNA"/>
</dbReference>
<gene>
    <name evidence="4" type="ORF">UFOPK2656_03373</name>
    <name evidence="5" type="ORF">UFOPK3099_01920</name>
    <name evidence="6" type="ORF">UFOPK3267_03275</name>
    <name evidence="7" type="ORF">UFOPK3651_02811</name>
    <name evidence="8" type="ORF">UFOPK3931_01940</name>
    <name evidence="3" type="ORF">UFOPK4189_03517</name>
</gene>
<protein>
    <submittedName>
        <fullName evidence="7">Unannotated protein</fullName>
    </submittedName>
</protein>
<dbReference type="EMBL" id="CAFBIY010000325">
    <property type="protein sequence ID" value="CAB4853737.1"/>
    <property type="molecule type" value="Genomic_DNA"/>
</dbReference>
<dbReference type="EMBL" id="CAESGF010000047">
    <property type="protein sequence ID" value="CAB4365776.1"/>
    <property type="molecule type" value="Genomic_DNA"/>
</dbReference>
<name>A0A6J7K3B2_9ZZZZ</name>
<dbReference type="InterPro" id="IPR032466">
    <property type="entry name" value="Metal_Hydrolase"/>
</dbReference>
<dbReference type="EMBL" id="CAFBOL010000055">
    <property type="protein sequence ID" value="CAB4998036.1"/>
    <property type="molecule type" value="Genomic_DNA"/>
</dbReference>
<evidence type="ECO:0000313" key="6">
    <source>
        <dbReference type="EMBL" id="CAB4853737.1"/>
    </source>
</evidence>
<dbReference type="InterPro" id="IPR006680">
    <property type="entry name" value="Amidohydro-rel"/>
</dbReference>
<keyword evidence="1" id="KW-0456">Lyase</keyword>